<sequence>MPEFCSEANVPILALQRRAVLSFRGRGVWNGYMTRLMGRQGLFFHQ</sequence>
<evidence type="ECO:0000313" key="1">
    <source>
        <dbReference type="EMBL" id="MCI43337.1"/>
    </source>
</evidence>
<dbReference type="AlphaFoldDB" id="A0A392S4M6"/>
<evidence type="ECO:0000313" key="2">
    <source>
        <dbReference type="Proteomes" id="UP000265520"/>
    </source>
</evidence>
<feature type="non-terminal residue" evidence="1">
    <location>
        <position position="46"/>
    </location>
</feature>
<keyword evidence="2" id="KW-1185">Reference proteome</keyword>
<organism evidence="1 2">
    <name type="scientific">Trifolium medium</name>
    <dbReference type="NCBI Taxonomy" id="97028"/>
    <lineage>
        <taxon>Eukaryota</taxon>
        <taxon>Viridiplantae</taxon>
        <taxon>Streptophyta</taxon>
        <taxon>Embryophyta</taxon>
        <taxon>Tracheophyta</taxon>
        <taxon>Spermatophyta</taxon>
        <taxon>Magnoliopsida</taxon>
        <taxon>eudicotyledons</taxon>
        <taxon>Gunneridae</taxon>
        <taxon>Pentapetalae</taxon>
        <taxon>rosids</taxon>
        <taxon>fabids</taxon>
        <taxon>Fabales</taxon>
        <taxon>Fabaceae</taxon>
        <taxon>Papilionoideae</taxon>
        <taxon>50 kb inversion clade</taxon>
        <taxon>NPAAA clade</taxon>
        <taxon>Hologalegina</taxon>
        <taxon>IRL clade</taxon>
        <taxon>Trifolieae</taxon>
        <taxon>Trifolium</taxon>
    </lineage>
</organism>
<accession>A0A392S4M6</accession>
<dbReference type="EMBL" id="LXQA010315939">
    <property type="protein sequence ID" value="MCI43337.1"/>
    <property type="molecule type" value="Genomic_DNA"/>
</dbReference>
<proteinExistence type="predicted"/>
<reference evidence="1 2" key="1">
    <citation type="journal article" date="2018" name="Front. Plant Sci.">
        <title>Red Clover (Trifolium pratense) and Zigzag Clover (T. medium) - A Picture of Genomic Similarities and Differences.</title>
        <authorList>
            <person name="Dluhosova J."/>
            <person name="Istvanek J."/>
            <person name="Nedelnik J."/>
            <person name="Repkova J."/>
        </authorList>
    </citation>
    <scope>NUCLEOTIDE SEQUENCE [LARGE SCALE GENOMIC DNA]</scope>
    <source>
        <strain evidence="2">cv. 10/8</strain>
        <tissue evidence="1">Leaf</tissue>
    </source>
</reference>
<dbReference type="Proteomes" id="UP000265520">
    <property type="component" value="Unassembled WGS sequence"/>
</dbReference>
<protein>
    <submittedName>
        <fullName evidence="1">Uncharacterized protein</fullName>
    </submittedName>
</protein>
<name>A0A392S4M6_9FABA</name>
<comment type="caution">
    <text evidence="1">The sequence shown here is derived from an EMBL/GenBank/DDBJ whole genome shotgun (WGS) entry which is preliminary data.</text>
</comment>